<dbReference type="Pfam" id="PF13453">
    <property type="entry name" value="Zn_ribbon_TFIIB"/>
    <property type="match status" value="1"/>
</dbReference>
<protein>
    <recommendedName>
        <fullName evidence="2">Transcription factor zinc-finger domain-containing protein</fullName>
    </recommendedName>
</protein>
<evidence type="ECO:0000259" key="2">
    <source>
        <dbReference type="Pfam" id="PF13453"/>
    </source>
</evidence>
<reference evidence="3 4" key="1">
    <citation type="journal article" date="2017" name="Lancet Infect. Dis.">
        <title>Global outbreak of severe Mycobacterium chimaera disease after cardiac surgery: a molecular epidemiological study.</title>
        <authorList>
            <person name="van Ingen J."/>
            <person name="Kohl T."/>
            <person name="Kranzer K."/>
            <person name="Hasse B."/>
            <person name="Keller P."/>
            <person name="Szafranska A."/>
            <person name="Hillemann D."/>
            <person name="Chand M."/>
            <person name="Schreiber P."/>
            <person name="Sommerstein R."/>
            <person name="Berger C."/>
            <person name="Genoni M."/>
            <person name="Ruegg C."/>
            <person name="Troillet N."/>
            <person name="Widmer A.F."/>
            <person name="Becker S.L."/>
            <person name="Herrmann M."/>
            <person name="Eckmanns T."/>
            <person name="Haller S."/>
            <person name="Hoeller C."/>
            <person name="Debast S.B."/>
            <person name="Wolfhagen M.J."/>
            <person name="Hopman J."/>
            <person name="Kluytmans J."/>
            <person name="Langelaar M."/>
            <person name="Notermans D.W."/>
            <person name="ten Oever J."/>
            <person name="van den Barselaar P."/>
            <person name="Vonk A.B.A."/>
            <person name="Vos M.C."/>
            <person name="Ahmed N."/>
            <person name="Brown T."/>
            <person name="Crook D."/>
            <person name="Lamagni T."/>
            <person name="Phin N."/>
            <person name="Smith E.G."/>
            <person name="Zambon M."/>
            <person name="Serr A."/>
            <person name="Goetting T."/>
            <person name="Ebner W."/>
            <person name="Thuermer A."/>
            <person name="Utpatel C."/>
            <person name="Sproer C."/>
            <person name="Bunk B."/>
            <person name="Nubel U."/>
            <person name="Bloemberg G."/>
            <person name="Bottger E."/>
            <person name="Niemann S."/>
            <person name="Wagner D."/>
            <person name="Sax H."/>
        </authorList>
    </citation>
    <scope>NUCLEOTIDE SEQUENCE [LARGE SCALE GENOMIC DNA]</scope>
    <source>
        <strain evidence="3 4">ZUERICH-2</strain>
    </source>
</reference>
<dbReference type="InterPro" id="IPR027392">
    <property type="entry name" value="TF_Znf"/>
</dbReference>
<dbReference type="EMBL" id="CP015267">
    <property type="protein sequence ID" value="ASL15620.1"/>
    <property type="molecule type" value="Genomic_DNA"/>
</dbReference>
<accession>A0A220XWF0</accession>
<evidence type="ECO:0000313" key="3">
    <source>
        <dbReference type="EMBL" id="ASL15620.1"/>
    </source>
</evidence>
<organism evidence="3 4">
    <name type="scientific">Mycobacterium intracellulare subsp. chimaera</name>
    <dbReference type="NCBI Taxonomy" id="222805"/>
    <lineage>
        <taxon>Bacteria</taxon>
        <taxon>Bacillati</taxon>
        <taxon>Actinomycetota</taxon>
        <taxon>Actinomycetes</taxon>
        <taxon>Mycobacteriales</taxon>
        <taxon>Mycobacteriaceae</taxon>
        <taxon>Mycobacterium</taxon>
        <taxon>Mycobacterium avium complex (MAC)</taxon>
    </lineage>
</organism>
<sequence length="118" mass="12687">MADERGSMEAKESTLLCPRCVSQMLPVQRFGVTIDQCTGCGGVFLDRGELEQLSEAEAKFYAAQQPPQPAPPPGGYAPAQYPAQPVYVENSRPRGFLGGLFGEGYYGGHHGGYRGGHH</sequence>
<feature type="region of interest" description="Disordered" evidence="1">
    <location>
        <begin position="61"/>
        <end position="81"/>
    </location>
</feature>
<dbReference type="AlphaFoldDB" id="A0A220XWF0"/>
<dbReference type="Proteomes" id="UP000198286">
    <property type="component" value="Chromosome"/>
</dbReference>
<gene>
    <name evidence="3" type="ORF">MYCOZU2_03232</name>
</gene>
<evidence type="ECO:0000256" key="1">
    <source>
        <dbReference type="SAM" id="MobiDB-lite"/>
    </source>
</evidence>
<evidence type="ECO:0000313" key="4">
    <source>
        <dbReference type="Proteomes" id="UP000198286"/>
    </source>
</evidence>
<proteinExistence type="predicted"/>
<feature type="compositionally biased region" description="Pro residues" evidence="1">
    <location>
        <begin position="66"/>
        <end position="75"/>
    </location>
</feature>
<feature type="domain" description="Transcription factor zinc-finger" evidence="2">
    <location>
        <begin position="17"/>
        <end position="55"/>
    </location>
</feature>
<name>A0A220XWF0_MYCIT</name>